<dbReference type="InterPro" id="IPR025533">
    <property type="entry name" value="DUF4419"/>
</dbReference>
<gene>
    <name evidence="2" type="ORF">DFH08DRAFT_919184</name>
</gene>
<dbReference type="EMBL" id="JARIHO010000149">
    <property type="protein sequence ID" value="KAJ7300898.1"/>
    <property type="molecule type" value="Genomic_DNA"/>
</dbReference>
<feature type="region of interest" description="Disordered" evidence="1">
    <location>
        <begin position="324"/>
        <end position="370"/>
    </location>
</feature>
<dbReference type="AlphaFoldDB" id="A0AAD7E6I6"/>
<accession>A0AAD7E6I6</accession>
<dbReference type="PANTHER" id="PTHR31252">
    <property type="entry name" value="DUF4419 DOMAIN-CONTAINING PROTEIN"/>
    <property type="match status" value="1"/>
</dbReference>
<keyword evidence="3" id="KW-1185">Reference proteome</keyword>
<organism evidence="2 3">
    <name type="scientific">Mycena albidolilacea</name>
    <dbReference type="NCBI Taxonomy" id="1033008"/>
    <lineage>
        <taxon>Eukaryota</taxon>
        <taxon>Fungi</taxon>
        <taxon>Dikarya</taxon>
        <taxon>Basidiomycota</taxon>
        <taxon>Agaricomycotina</taxon>
        <taxon>Agaricomycetes</taxon>
        <taxon>Agaricomycetidae</taxon>
        <taxon>Agaricales</taxon>
        <taxon>Marasmiineae</taxon>
        <taxon>Mycenaceae</taxon>
        <taxon>Mycena</taxon>
    </lineage>
</organism>
<reference evidence="2" key="1">
    <citation type="submission" date="2023-03" db="EMBL/GenBank/DDBJ databases">
        <title>Massive genome expansion in bonnet fungi (Mycena s.s.) driven by repeated elements and novel gene families across ecological guilds.</title>
        <authorList>
            <consortium name="Lawrence Berkeley National Laboratory"/>
            <person name="Harder C.B."/>
            <person name="Miyauchi S."/>
            <person name="Viragh M."/>
            <person name="Kuo A."/>
            <person name="Thoen E."/>
            <person name="Andreopoulos B."/>
            <person name="Lu D."/>
            <person name="Skrede I."/>
            <person name="Drula E."/>
            <person name="Henrissat B."/>
            <person name="Morin E."/>
            <person name="Kohler A."/>
            <person name="Barry K."/>
            <person name="LaButti K."/>
            <person name="Morin E."/>
            <person name="Salamov A."/>
            <person name="Lipzen A."/>
            <person name="Mereny Z."/>
            <person name="Hegedus B."/>
            <person name="Baldrian P."/>
            <person name="Stursova M."/>
            <person name="Weitz H."/>
            <person name="Taylor A."/>
            <person name="Grigoriev I.V."/>
            <person name="Nagy L.G."/>
            <person name="Martin F."/>
            <person name="Kauserud H."/>
        </authorList>
    </citation>
    <scope>NUCLEOTIDE SEQUENCE</scope>
    <source>
        <strain evidence="2">CBHHK002</strain>
    </source>
</reference>
<evidence type="ECO:0000313" key="3">
    <source>
        <dbReference type="Proteomes" id="UP001218218"/>
    </source>
</evidence>
<proteinExistence type="predicted"/>
<dbReference type="Pfam" id="PF14388">
    <property type="entry name" value="DUF4419"/>
    <property type="match status" value="2"/>
</dbReference>
<protein>
    <submittedName>
        <fullName evidence="2">Uncharacterized protein</fullName>
    </submittedName>
</protein>
<dbReference type="Proteomes" id="UP001218218">
    <property type="component" value="Unassembled WGS sequence"/>
</dbReference>
<feature type="compositionally biased region" description="Polar residues" evidence="1">
    <location>
        <begin position="348"/>
        <end position="358"/>
    </location>
</feature>
<dbReference type="PANTHER" id="PTHR31252:SF11">
    <property type="entry name" value="DUF4419 DOMAIN-CONTAINING PROTEIN"/>
    <property type="match status" value="1"/>
</dbReference>
<name>A0AAD7E6I6_9AGAR</name>
<evidence type="ECO:0000256" key="1">
    <source>
        <dbReference type="SAM" id="MobiDB-lite"/>
    </source>
</evidence>
<evidence type="ECO:0000313" key="2">
    <source>
        <dbReference type="EMBL" id="KAJ7300898.1"/>
    </source>
</evidence>
<sequence length="370" mass="41929">MPVTFCPATHFSIGGRSGTPDTLFKIVPNENSFMNTVLTAYNHHHYHPDDVWLAIISQFSFYVNMNAELLREISVAHEGKKELEIEGTWPSNFALLSRKMGELIHRNVVDPGPRQWILPKFSTTTTKDTTIGSILIMAAMKHYFSYKIFFMCGIPHVTFEWESQDWELLLHRLEKFKEYGLETIAWYHLLLCHKTYPIELEALSSRDFWSAYISLRPRGLPLTLDDTEYPRVDSDDIPAGYAEVDVTINDNGTEFPSVIVAGLVGMGFSSSRDLAVSKTGKNDTLRPVLAWWMYSKLDEEEKKHRQELASYDACTSPISLLQPIITIPTPPSSPGSGTSTEERRETVYTCNSVSASRRSTTHRNDTGLGH</sequence>
<comment type="caution">
    <text evidence="2">The sequence shown here is derived from an EMBL/GenBank/DDBJ whole genome shotgun (WGS) entry which is preliminary data.</text>
</comment>